<dbReference type="GO" id="GO:0044773">
    <property type="term" value="P:mitotic DNA damage checkpoint signaling"/>
    <property type="evidence" value="ECO:0007669"/>
    <property type="project" value="TreeGrafter"/>
</dbReference>
<dbReference type="Pfam" id="PF00069">
    <property type="entry name" value="Pkinase"/>
    <property type="match status" value="1"/>
</dbReference>
<dbReference type="OrthoDB" id="193931at2759"/>
<dbReference type="AlphaFoldDB" id="B6A9J3"/>
<dbReference type="GO" id="GO:0005737">
    <property type="term" value="C:cytoplasm"/>
    <property type="evidence" value="ECO:0007669"/>
    <property type="project" value="TreeGrafter"/>
</dbReference>
<keyword evidence="3" id="KW-1185">Reference proteome</keyword>
<keyword evidence="2" id="KW-0808">Transferase</keyword>
<dbReference type="SMART" id="SM00220">
    <property type="entry name" value="S_TKc"/>
    <property type="match status" value="1"/>
</dbReference>
<dbReference type="GeneID" id="6994350"/>
<dbReference type="VEuPathDB" id="CryptoDB:CMU_039530"/>
<evidence type="ECO:0000259" key="1">
    <source>
        <dbReference type="PROSITE" id="PS50011"/>
    </source>
</evidence>
<feature type="domain" description="Protein kinase" evidence="1">
    <location>
        <begin position="25"/>
        <end position="305"/>
    </location>
</feature>
<sequence length="331" mass="38595">MAYILPIDGNWKILQQNSLLSNYQIFWDIELGGGHLGRVLLGKCKHHSKYVAIKITTKCYAKYSEKEILLYIQQNKDKYTRNISYMNEISEIDKKVTSLFPEIYNIFEDNYYIYIVMDLLYGGELYHLLTRVNQKLDEKLVALIFRQICEAVDYLHSIGVVHGDLKLENIMFGKQNRLDTVKLVDFGNSFIIKGRNLISEYNNTNIKSRSDNQIDSDSTSEFVYNKFIDFWCCGIILYIMLTGVYPDGLNIIDNCKDICFEHYVSNSKELEDNSLLVKDLLIRLLSFIHCKDNTTMSQILQHSWFSIADEADIYNELVLPHSELIRNKILP</sequence>
<dbReference type="eggNOG" id="KOG0032">
    <property type="taxonomic scope" value="Eukaryota"/>
</dbReference>
<accession>B6A9J3</accession>
<dbReference type="Proteomes" id="UP000001460">
    <property type="component" value="Unassembled WGS sequence"/>
</dbReference>
<dbReference type="EC" id="2.7.11.1" evidence="2"/>
<dbReference type="SUPFAM" id="SSF56112">
    <property type="entry name" value="Protein kinase-like (PK-like)"/>
    <property type="match status" value="1"/>
</dbReference>
<gene>
    <name evidence="2" type="ORF">CMU_039530</name>
</gene>
<dbReference type="GO" id="GO:0005634">
    <property type="term" value="C:nucleus"/>
    <property type="evidence" value="ECO:0007669"/>
    <property type="project" value="TreeGrafter"/>
</dbReference>
<dbReference type="STRING" id="441375.B6A9J3"/>
<dbReference type="PANTHER" id="PTHR44167">
    <property type="entry name" value="OVARIAN-SPECIFIC SERINE/THREONINE-PROTEIN KINASE LOK-RELATED"/>
    <property type="match status" value="1"/>
</dbReference>
<dbReference type="InterPro" id="IPR011009">
    <property type="entry name" value="Kinase-like_dom_sf"/>
</dbReference>
<dbReference type="PROSITE" id="PS00108">
    <property type="entry name" value="PROTEIN_KINASE_ST"/>
    <property type="match status" value="1"/>
</dbReference>
<dbReference type="RefSeq" id="XP_002139233.1">
    <property type="nucleotide sequence ID" value="XM_002139197.1"/>
</dbReference>
<dbReference type="PROSITE" id="PS50011">
    <property type="entry name" value="PROTEIN_KINASE_DOM"/>
    <property type="match status" value="1"/>
</dbReference>
<dbReference type="GO" id="GO:0004674">
    <property type="term" value="F:protein serine/threonine kinase activity"/>
    <property type="evidence" value="ECO:0007669"/>
    <property type="project" value="UniProtKB-EC"/>
</dbReference>
<name>B6A9J3_CRYMR</name>
<evidence type="ECO:0000313" key="3">
    <source>
        <dbReference type="Proteomes" id="UP000001460"/>
    </source>
</evidence>
<dbReference type="Gene3D" id="1.10.510.10">
    <property type="entry name" value="Transferase(Phosphotransferase) domain 1"/>
    <property type="match status" value="1"/>
</dbReference>
<dbReference type="EMBL" id="DS989726">
    <property type="protein sequence ID" value="EEA04884.1"/>
    <property type="molecule type" value="Genomic_DNA"/>
</dbReference>
<reference evidence="2" key="1">
    <citation type="submission" date="2008-06" db="EMBL/GenBank/DDBJ databases">
        <authorList>
            <person name="Lorenzi H."/>
            <person name="Inman J."/>
            <person name="Miller J."/>
            <person name="Schobel S."/>
            <person name="Amedeo P."/>
            <person name="Caler E.V."/>
            <person name="da Silva J."/>
        </authorList>
    </citation>
    <scope>NUCLEOTIDE SEQUENCE [LARGE SCALE GENOMIC DNA]</scope>
    <source>
        <strain evidence="2">RN66</strain>
    </source>
</reference>
<dbReference type="GO" id="GO:0005524">
    <property type="term" value="F:ATP binding"/>
    <property type="evidence" value="ECO:0007669"/>
    <property type="project" value="InterPro"/>
</dbReference>
<dbReference type="Gene3D" id="3.30.200.20">
    <property type="entry name" value="Phosphorylase Kinase, domain 1"/>
    <property type="match status" value="1"/>
</dbReference>
<proteinExistence type="predicted"/>
<evidence type="ECO:0000313" key="2">
    <source>
        <dbReference type="EMBL" id="EEA04884.1"/>
    </source>
</evidence>
<dbReference type="InterPro" id="IPR000719">
    <property type="entry name" value="Prot_kinase_dom"/>
</dbReference>
<organism evidence="2 3">
    <name type="scientific">Cryptosporidium muris (strain RN66)</name>
    <dbReference type="NCBI Taxonomy" id="441375"/>
    <lineage>
        <taxon>Eukaryota</taxon>
        <taxon>Sar</taxon>
        <taxon>Alveolata</taxon>
        <taxon>Apicomplexa</taxon>
        <taxon>Conoidasida</taxon>
        <taxon>Coccidia</taxon>
        <taxon>Eucoccidiorida</taxon>
        <taxon>Eimeriorina</taxon>
        <taxon>Cryptosporidiidae</taxon>
        <taxon>Cryptosporidium</taxon>
    </lineage>
</organism>
<keyword evidence="2" id="KW-0418">Kinase</keyword>
<protein>
    <submittedName>
        <fullName evidence="2">Protein kinase domain-containing protein</fullName>
        <ecNumber evidence="2">2.7.11.1</ecNumber>
    </submittedName>
</protein>
<dbReference type="PANTHER" id="PTHR44167:SF24">
    <property type="entry name" value="SERINE_THREONINE-PROTEIN KINASE CHK2"/>
    <property type="match status" value="1"/>
</dbReference>
<dbReference type="InterPro" id="IPR008271">
    <property type="entry name" value="Ser/Thr_kinase_AS"/>
</dbReference>